<comment type="caution">
    <text evidence="1">The sequence shown here is derived from an EMBL/GenBank/DDBJ whole genome shotgun (WGS) entry which is preliminary data.</text>
</comment>
<proteinExistence type="predicted"/>
<dbReference type="InterPro" id="IPR050336">
    <property type="entry name" value="Chromosome_partition/occlusion"/>
</dbReference>
<keyword evidence="2" id="KW-1185">Reference proteome</keyword>
<protein>
    <submittedName>
        <fullName evidence="1">ParB family chromosome partitioning protein</fullName>
    </submittedName>
</protein>
<dbReference type="Gene3D" id="1.10.10.2830">
    <property type="match status" value="1"/>
</dbReference>
<dbReference type="CDD" id="cd16387">
    <property type="entry name" value="ParB_N_Srx"/>
    <property type="match status" value="1"/>
</dbReference>
<dbReference type="OrthoDB" id="9796891at2"/>
<dbReference type="AlphaFoldDB" id="A0A4R6DSJ5"/>
<sequence>MIEILVLKLSQLEPKKQDRVDWNSPTARADIEKLKRSISATLPDGSMYGIRERILVGPANSNGKYPIIKGETRWRSGTEINPEMETECEVRRYDDKVIEHLDQVSENTLRRPLNIFERAQSIKTDKDNGLSTDQIIAIHGLSNKTVVSKYLSVLRLDKAKLRIVKESYIGDLNLIGKLAKIPDQDVKELRQRLEGGEIAKKVIADILGRSKVRPEATEVYKVAFSRDQYSAILQLLDLDPADIDNPEEDITTLLKNKLEELSPANADELEDKENA</sequence>
<dbReference type="RefSeq" id="WP_133462476.1">
    <property type="nucleotide sequence ID" value="NZ_SNVX01000028.1"/>
</dbReference>
<dbReference type="PANTHER" id="PTHR33375">
    <property type="entry name" value="CHROMOSOME-PARTITIONING PROTEIN PARB-RELATED"/>
    <property type="match status" value="1"/>
</dbReference>
<dbReference type="GO" id="GO:0005694">
    <property type="term" value="C:chromosome"/>
    <property type="evidence" value="ECO:0007669"/>
    <property type="project" value="TreeGrafter"/>
</dbReference>
<dbReference type="GO" id="GO:0007059">
    <property type="term" value="P:chromosome segregation"/>
    <property type="evidence" value="ECO:0007669"/>
    <property type="project" value="TreeGrafter"/>
</dbReference>
<accession>A0A4R6DSJ5</accession>
<name>A0A4R6DSJ5_SCAGO</name>
<organism evidence="1 2">
    <name type="scientific">Scandinavium goeteborgense</name>
    <dbReference type="NCBI Taxonomy" id="1851514"/>
    <lineage>
        <taxon>Bacteria</taxon>
        <taxon>Pseudomonadati</taxon>
        <taxon>Pseudomonadota</taxon>
        <taxon>Gammaproteobacteria</taxon>
        <taxon>Enterobacterales</taxon>
        <taxon>Enterobacteriaceae</taxon>
        <taxon>Scandinavium</taxon>
    </lineage>
</organism>
<dbReference type="PANTHER" id="PTHR33375:SF1">
    <property type="entry name" value="CHROMOSOME-PARTITIONING PROTEIN PARB-RELATED"/>
    <property type="match status" value="1"/>
</dbReference>
<evidence type="ECO:0000313" key="1">
    <source>
        <dbReference type="EMBL" id="TDN48080.1"/>
    </source>
</evidence>
<gene>
    <name evidence="1" type="ORF">EC847_12831</name>
</gene>
<reference evidence="1 2" key="1">
    <citation type="submission" date="2019-03" db="EMBL/GenBank/DDBJ databases">
        <title>Genomic analyses of the natural microbiome of Caenorhabditis elegans.</title>
        <authorList>
            <person name="Samuel B."/>
        </authorList>
    </citation>
    <scope>NUCLEOTIDE SEQUENCE [LARGE SCALE GENOMIC DNA]</scope>
    <source>
        <strain evidence="1 2">BIGb0156</strain>
    </source>
</reference>
<evidence type="ECO:0000313" key="2">
    <source>
        <dbReference type="Proteomes" id="UP000295530"/>
    </source>
</evidence>
<dbReference type="EMBL" id="SNVX01000028">
    <property type="protein sequence ID" value="TDN48080.1"/>
    <property type="molecule type" value="Genomic_DNA"/>
</dbReference>
<dbReference type="Proteomes" id="UP000295530">
    <property type="component" value="Unassembled WGS sequence"/>
</dbReference>
<dbReference type="SUPFAM" id="SSF109709">
    <property type="entry name" value="KorB DNA-binding domain-like"/>
    <property type="match status" value="1"/>
</dbReference>